<feature type="transmembrane region" description="Helical" evidence="1">
    <location>
        <begin position="37"/>
        <end position="61"/>
    </location>
</feature>
<evidence type="ECO:0000256" key="1">
    <source>
        <dbReference type="SAM" id="Phobius"/>
    </source>
</evidence>
<keyword evidence="1" id="KW-1133">Transmembrane helix</keyword>
<dbReference type="Proteomes" id="UP000741360">
    <property type="component" value="Unassembled WGS sequence"/>
</dbReference>
<accession>A0A932GMW3</accession>
<evidence type="ECO:0008006" key="4">
    <source>
        <dbReference type="Google" id="ProtNLM"/>
    </source>
</evidence>
<name>A0A932GMW3_UNCTE</name>
<keyword evidence="1" id="KW-0472">Membrane</keyword>
<protein>
    <recommendedName>
        <fullName evidence="4">Flagellar protein FliL</fullName>
    </recommendedName>
</protein>
<evidence type="ECO:0000313" key="2">
    <source>
        <dbReference type="EMBL" id="MBI3014076.1"/>
    </source>
</evidence>
<evidence type="ECO:0000313" key="3">
    <source>
        <dbReference type="Proteomes" id="UP000741360"/>
    </source>
</evidence>
<reference evidence="2" key="1">
    <citation type="submission" date="2020-07" db="EMBL/GenBank/DDBJ databases">
        <title>Huge and variable diversity of episymbiotic CPR bacteria and DPANN archaea in groundwater ecosystems.</title>
        <authorList>
            <person name="He C.Y."/>
            <person name="Keren R."/>
            <person name="Whittaker M."/>
            <person name="Farag I.F."/>
            <person name="Doudna J."/>
            <person name="Cate J.H.D."/>
            <person name="Banfield J.F."/>
        </authorList>
    </citation>
    <scope>NUCLEOTIDE SEQUENCE</scope>
    <source>
        <strain evidence="2">NC_groundwater_717_Ag_S-0.2um_59_8</strain>
    </source>
</reference>
<sequence length="207" mass="22536">MTRRRTEIDKAEIALPDSPEFVATEAAQPVLWKQKPFLLGMGIALTAATLSIYLLRGLIFLPAPVSPTSAPTSKGRPGPDGFDPNRALLAARGQYDPANSTYFAAVALPVHAPREVRVLSFLLGFGLNPQHSSETQVRLQEQIPAIREAIEKIFLDPAHGIPFAESPQWMEKVKTQITAAAVEALKTQGVSSPPGIERVFVADFLYH</sequence>
<dbReference type="AlphaFoldDB" id="A0A932GMW3"/>
<organism evidence="2 3">
    <name type="scientific">Tectimicrobiota bacterium</name>
    <dbReference type="NCBI Taxonomy" id="2528274"/>
    <lineage>
        <taxon>Bacteria</taxon>
        <taxon>Pseudomonadati</taxon>
        <taxon>Nitrospinota/Tectimicrobiota group</taxon>
        <taxon>Candidatus Tectimicrobiota</taxon>
    </lineage>
</organism>
<keyword evidence="1" id="KW-0812">Transmembrane</keyword>
<gene>
    <name evidence="2" type="ORF">HYY65_03190</name>
</gene>
<comment type="caution">
    <text evidence="2">The sequence shown here is derived from an EMBL/GenBank/DDBJ whole genome shotgun (WGS) entry which is preliminary data.</text>
</comment>
<dbReference type="EMBL" id="JACPSX010000054">
    <property type="protein sequence ID" value="MBI3014076.1"/>
    <property type="molecule type" value="Genomic_DNA"/>
</dbReference>
<proteinExistence type="predicted"/>